<dbReference type="PANTHER" id="PTHR34070">
    <property type="entry name" value="ARMADILLO-TYPE FOLD"/>
    <property type="match status" value="1"/>
</dbReference>
<dbReference type="InterPro" id="IPR016024">
    <property type="entry name" value="ARM-type_fold"/>
</dbReference>
<evidence type="ECO:0000256" key="1">
    <source>
        <dbReference type="SAM" id="MobiDB-lite"/>
    </source>
</evidence>
<evidence type="ECO:0000313" key="3">
    <source>
        <dbReference type="Proteomes" id="UP000887568"/>
    </source>
</evidence>
<dbReference type="PANTHER" id="PTHR34070:SF1">
    <property type="entry name" value="DNA ALKYLATION REPAIR PROTEIN"/>
    <property type="match status" value="1"/>
</dbReference>
<dbReference type="Gene3D" id="1.25.40.290">
    <property type="entry name" value="ARM repeat domains"/>
    <property type="match status" value="1"/>
</dbReference>
<name>A0A914BDZ4_PATMI</name>
<feature type="region of interest" description="Disordered" evidence="1">
    <location>
        <begin position="1"/>
        <end position="45"/>
    </location>
</feature>
<dbReference type="EnsemblMetazoa" id="XM_038218152.1">
    <property type="protein sequence ID" value="XP_038074080.1"/>
    <property type="gene ID" value="LOC119742119"/>
</dbReference>
<evidence type="ECO:0008006" key="4">
    <source>
        <dbReference type="Google" id="ProtNLM"/>
    </source>
</evidence>
<reference evidence="2" key="1">
    <citation type="submission" date="2022-11" db="UniProtKB">
        <authorList>
            <consortium name="EnsemblMetazoa"/>
        </authorList>
    </citation>
    <scope>IDENTIFICATION</scope>
</reference>
<proteinExistence type="predicted"/>
<dbReference type="Proteomes" id="UP000887568">
    <property type="component" value="Unplaced"/>
</dbReference>
<dbReference type="Pfam" id="PF08713">
    <property type="entry name" value="DNA_alkylation"/>
    <property type="match status" value="1"/>
</dbReference>
<protein>
    <recommendedName>
        <fullName evidence="4">DNA alkylation repair protein</fullName>
    </recommendedName>
</protein>
<dbReference type="SUPFAM" id="SSF48371">
    <property type="entry name" value="ARM repeat"/>
    <property type="match status" value="1"/>
</dbReference>
<dbReference type="GeneID" id="119742119"/>
<sequence>MSTRRGRAVPTRDQAAKTPTTTKRKSRDEEEKSPAKKKAKTLQTDDADMATRIVATVTRHLRQAADPKRAPAMAKYMRNQFAFYGIASPELKSAFKDILAEIPIITISANLRGLMLSLWNEPERECHHIALKFGEKYRNLLGSTAGECRESASCLETLITTKSWWDTVDTISPNLVGYLATEKPTVMNPILDTWITHSNMWLRRAAILHQLKYKHNTDQDKLFRYCLLCCHEKEFFIQKSIGWALRNHFRIAPQAVKDFVKENEDKLAPLSKREALKHA</sequence>
<organism evidence="2 3">
    <name type="scientific">Patiria miniata</name>
    <name type="common">Bat star</name>
    <name type="synonym">Asterina miniata</name>
    <dbReference type="NCBI Taxonomy" id="46514"/>
    <lineage>
        <taxon>Eukaryota</taxon>
        <taxon>Metazoa</taxon>
        <taxon>Echinodermata</taxon>
        <taxon>Eleutherozoa</taxon>
        <taxon>Asterozoa</taxon>
        <taxon>Asteroidea</taxon>
        <taxon>Valvatacea</taxon>
        <taxon>Valvatida</taxon>
        <taxon>Asterinidae</taxon>
        <taxon>Patiria</taxon>
    </lineage>
</organism>
<dbReference type="Gene3D" id="1.20.1660.10">
    <property type="entry name" value="Hypothetical protein (EF3068)"/>
    <property type="match status" value="1"/>
</dbReference>
<dbReference type="RefSeq" id="XP_038074080.1">
    <property type="nucleotide sequence ID" value="XM_038218152.1"/>
</dbReference>
<dbReference type="CDD" id="cd07064">
    <property type="entry name" value="AlkD_like_1"/>
    <property type="match status" value="1"/>
</dbReference>
<accession>A0A914BDZ4</accession>
<dbReference type="OrthoDB" id="429969at2759"/>
<dbReference type="OMA" id="YFVCDYL"/>
<dbReference type="AlphaFoldDB" id="A0A914BDZ4"/>
<evidence type="ECO:0000313" key="2">
    <source>
        <dbReference type="EnsemblMetazoa" id="XP_038074080.1"/>
    </source>
</evidence>
<keyword evidence="3" id="KW-1185">Reference proteome</keyword>
<dbReference type="InterPro" id="IPR014825">
    <property type="entry name" value="DNA_alkylation"/>
</dbReference>